<dbReference type="Pfam" id="PF01532">
    <property type="entry name" value="Glyco_hydro_47"/>
    <property type="match status" value="1"/>
</dbReference>
<keyword evidence="11" id="KW-0812">Transmembrane</keyword>
<keyword evidence="11" id="KW-0472">Membrane</keyword>
<keyword evidence="4 9" id="KW-0378">Hydrolase</keyword>
<feature type="region of interest" description="Disordered" evidence="10">
    <location>
        <begin position="78"/>
        <end position="109"/>
    </location>
</feature>
<dbReference type="InterPro" id="IPR012341">
    <property type="entry name" value="6hp_glycosidase-like_sf"/>
</dbReference>
<evidence type="ECO:0000313" key="12">
    <source>
        <dbReference type="EMBL" id="KAF2751834.1"/>
    </source>
</evidence>
<dbReference type="PANTHER" id="PTHR11742">
    <property type="entry name" value="MANNOSYL-OLIGOSACCHARIDE ALPHA-1,2-MANNOSIDASE-RELATED"/>
    <property type="match status" value="1"/>
</dbReference>
<dbReference type="PRINTS" id="PR00747">
    <property type="entry name" value="GLYHDRLASE47"/>
</dbReference>
<dbReference type="GO" id="GO:0004571">
    <property type="term" value="F:mannosyl-oligosaccharide 1,2-alpha-mannosidase activity"/>
    <property type="evidence" value="ECO:0007669"/>
    <property type="project" value="InterPro"/>
</dbReference>
<evidence type="ECO:0000256" key="6">
    <source>
        <dbReference type="PIRSR" id="PIRSR601382-1"/>
    </source>
</evidence>
<protein>
    <recommendedName>
        <fullName evidence="9">alpha-1,2-Mannosidase</fullName>
        <ecNumber evidence="9">3.2.1.-</ecNumber>
    </recommendedName>
</protein>
<dbReference type="GO" id="GO:0005509">
    <property type="term" value="F:calcium ion binding"/>
    <property type="evidence" value="ECO:0007669"/>
    <property type="project" value="InterPro"/>
</dbReference>
<dbReference type="GO" id="GO:0036503">
    <property type="term" value="P:ERAD pathway"/>
    <property type="evidence" value="ECO:0007669"/>
    <property type="project" value="UniProtKB-ARBA"/>
</dbReference>
<dbReference type="Gene3D" id="1.50.10.10">
    <property type="match status" value="3"/>
</dbReference>
<evidence type="ECO:0000256" key="8">
    <source>
        <dbReference type="PIRSR" id="PIRSR601382-3"/>
    </source>
</evidence>
<proteinExistence type="inferred from homology"/>
<dbReference type="AlphaFoldDB" id="A0A6A6VPX0"/>
<evidence type="ECO:0000256" key="2">
    <source>
        <dbReference type="ARBA" id="ARBA00004922"/>
    </source>
</evidence>
<dbReference type="GO" id="GO:0016020">
    <property type="term" value="C:membrane"/>
    <property type="evidence" value="ECO:0007669"/>
    <property type="project" value="InterPro"/>
</dbReference>
<evidence type="ECO:0000256" key="9">
    <source>
        <dbReference type="RuleBase" id="RU361193"/>
    </source>
</evidence>
<feature type="region of interest" description="Disordered" evidence="10">
    <location>
        <begin position="430"/>
        <end position="449"/>
    </location>
</feature>
<evidence type="ECO:0000256" key="1">
    <source>
        <dbReference type="ARBA" id="ARBA00001913"/>
    </source>
</evidence>
<keyword evidence="7" id="KW-0106">Calcium</keyword>
<dbReference type="GO" id="GO:0005975">
    <property type="term" value="P:carbohydrate metabolic process"/>
    <property type="evidence" value="ECO:0007669"/>
    <property type="project" value="InterPro"/>
</dbReference>
<dbReference type="UniPathway" id="UPA00378"/>
<dbReference type="SUPFAM" id="SSF48225">
    <property type="entry name" value="Seven-hairpin glycosidases"/>
    <property type="match status" value="1"/>
</dbReference>
<feature type="binding site" evidence="7">
    <location>
        <position position="889"/>
    </location>
    <ligand>
        <name>Ca(2+)</name>
        <dbReference type="ChEBI" id="CHEBI:29108"/>
    </ligand>
</feature>
<keyword evidence="13" id="KW-1185">Reference proteome</keyword>
<dbReference type="InterPro" id="IPR050749">
    <property type="entry name" value="Glycosyl_Hydrolase_47"/>
</dbReference>
<dbReference type="GO" id="GO:0005783">
    <property type="term" value="C:endoplasmic reticulum"/>
    <property type="evidence" value="ECO:0007669"/>
    <property type="project" value="TreeGrafter"/>
</dbReference>
<feature type="region of interest" description="Disordered" evidence="10">
    <location>
        <begin position="32"/>
        <end position="53"/>
    </location>
</feature>
<feature type="compositionally biased region" description="Polar residues" evidence="10">
    <location>
        <begin position="97"/>
        <end position="109"/>
    </location>
</feature>
<evidence type="ECO:0000256" key="11">
    <source>
        <dbReference type="SAM" id="Phobius"/>
    </source>
</evidence>
<evidence type="ECO:0000256" key="3">
    <source>
        <dbReference type="ARBA" id="ARBA00007658"/>
    </source>
</evidence>
<feature type="disulfide bond" evidence="8">
    <location>
        <begin position="579"/>
        <end position="608"/>
    </location>
</feature>
<keyword evidence="9" id="KW-0326">Glycosidase</keyword>
<sequence>MLRYRRYRSFVAFAVITLFVLYHLQNRRAPWREPTAPRPERPIAQYNPPPNWKPRPLLAHETKPLRLDLLASLTSVSTRRPPPVAPVTSFRDRWPAPTTSPDTADVNTASRGREHWQKKQERYPLPSTALIQLPQGTPVSIPKIQHSFTQESDEEKADREEKLDIIRNVFRKSWDGYRDYAWLQDELSPVSGGFRNPFAGWGATLVDALDTLWIMGLKEEFEEAVEAVGNIDFTTSPRGDIPLFETTIRYLGGLLAAHDLSDGKYGVLLEKATELAEVLISAFDTKNRMPITYYYWRPSSFELDRAGNRVVLAEIGSLSVEFTRLSQLTGDPKYYDAIARITDNLEEYQNRTRLAGMWPTQLDASGCNLIIPEPPEPDNAVSSDEENAEAFPNTAAQMDATVLISVTPVSQKLIPLDVPSPIVFMVQTPTQESTTATEAQDPKSPRKRQFVAEVEEQDFADFVANTSVSLSSSTPSSSSGPYCEETGLASSEIGSEEYTLGGMSDSTYEYLPKEWLLLGGQVAKYRTMYERSMDVVKRYLIFRPMVPDESDILFSGKLLVPDPQKGDAMLESEYAHLTCFAGGMFAMGAKLFDRPGDLDIARKLTDGCVWSYDMTQTGIMPEAFISVPCESRKICQWNETKYWEAIDPGYEARNTSYHKQKDTYEKQLISASEWYESQLAAMTAAPVPTASDIVVEIAITPTSISFGEPAADEPSPGLQKRQADLSPVQRIQTETSEPPTPVDFWSEVVSSEEATPAMPEFPVLYSPVPPLTHEEYVKDRITSDNLPKGVVYFPAKHYILRPEAIESVWYMYRITGERKWREAGWRMFEAVNKHTQTTYGNSAIDDVTKEEPVLKDEMESFWLAETLKYFYLLFADEDIISLDDWVLNTEAHPFKRPK</sequence>
<comment type="similarity">
    <text evidence="3 9">Belongs to the glycosyl hydrolase 47 family.</text>
</comment>
<feature type="active site" description="Proton donor" evidence="6">
    <location>
        <position position="245"/>
    </location>
</feature>
<dbReference type="EC" id="3.2.1.-" evidence="9"/>
<dbReference type="InterPro" id="IPR001382">
    <property type="entry name" value="Glyco_hydro_47"/>
</dbReference>
<reference evidence="12" key="1">
    <citation type="journal article" date="2020" name="Stud. Mycol.">
        <title>101 Dothideomycetes genomes: a test case for predicting lifestyles and emergence of pathogens.</title>
        <authorList>
            <person name="Haridas S."/>
            <person name="Albert R."/>
            <person name="Binder M."/>
            <person name="Bloem J."/>
            <person name="Labutti K."/>
            <person name="Salamov A."/>
            <person name="Andreopoulos B."/>
            <person name="Baker S."/>
            <person name="Barry K."/>
            <person name="Bills G."/>
            <person name="Bluhm B."/>
            <person name="Cannon C."/>
            <person name="Castanera R."/>
            <person name="Culley D."/>
            <person name="Daum C."/>
            <person name="Ezra D."/>
            <person name="Gonzalez J."/>
            <person name="Henrissat B."/>
            <person name="Kuo A."/>
            <person name="Liang C."/>
            <person name="Lipzen A."/>
            <person name="Lutzoni F."/>
            <person name="Magnuson J."/>
            <person name="Mondo S."/>
            <person name="Nolan M."/>
            <person name="Ohm R."/>
            <person name="Pangilinan J."/>
            <person name="Park H.-J."/>
            <person name="Ramirez L."/>
            <person name="Alfaro M."/>
            <person name="Sun H."/>
            <person name="Tritt A."/>
            <person name="Yoshinaga Y."/>
            <person name="Zwiers L.-H."/>
            <person name="Turgeon B."/>
            <person name="Goodwin S."/>
            <person name="Spatafora J."/>
            <person name="Crous P."/>
            <person name="Grigoriev I."/>
        </authorList>
    </citation>
    <scope>NUCLEOTIDE SEQUENCE</scope>
    <source>
        <strain evidence="12">CBS 119925</strain>
    </source>
</reference>
<accession>A0A6A6VPX0</accession>
<keyword evidence="7" id="KW-0479">Metal-binding</keyword>
<evidence type="ECO:0000313" key="13">
    <source>
        <dbReference type="Proteomes" id="UP000799440"/>
    </source>
</evidence>
<dbReference type="PANTHER" id="PTHR11742:SF103">
    <property type="entry name" value="ENDOPLASMIC RETICULUM MANNOSIDASE MNL2-RELATED"/>
    <property type="match status" value="1"/>
</dbReference>
<comment type="pathway">
    <text evidence="2">Protein modification; protein glycosylation.</text>
</comment>
<feature type="transmembrane region" description="Helical" evidence="11">
    <location>
        <begin position="7"/>
        <end position="24"/>
    </location>
</feature>
<organism evidence="12 13">
    <name type="scientific">Sporormia fimetaria CBS 119925</name>
    <dbReference type="NCBI Taxonomy" id="1340428"/>
    <lineage>
        <taxon>Eukaryota</taxon>
        <taxon>Fungi</taxon>
        <taxon>Dikarya</taxon>
        <taxon>Ascomycota</taxon>
        <taxon>Pezizomycotina</taxon>
        <taxon>Dothideomycetes</taxon>
        <taxon>Pleosporomycetidae</taxon>
        <taxon>Pleosporales</taxon>
        <taxon>Sporormiaceae</taxon>
        <taxon>Sporormia</taxon>
    </lineage>
</organism>
<dbReference type="OrthoDB" id="8118055at2759"/>
<dbReference type="EMBL" id="MU006561">
    <property type="protein sequence ID" value="KAF2751834.1"/>
    <property type="molecule type" value="Genomic_DNA"/>
</dbReference>
<dbReference type="Proteomes" id="UP000799440">
    <property type="component" value="Unassembled WGS sequence"/>
</dbReference>
<gene>
    <name evidence="12" type="ORF">M011DRAFT_463329</name>
</gene>
<feature type="active site" description="Proton donor" evidence="6">
    <location>
        <position position="622"/>
    </location>
</feature>
<evidence type="ECO:0000256" key="5">
    <source>
        <dbReference type="ARBA" id="ARBA00023157"/>
    </source>
</evidence>
<keyword evidence="5 8" id="KW-1015">Disulfide bond</keyword>
<evidence type="ECO:0000256" key="7">
    <source>
        <dbReference type="PIRSR" id="PIRSR601382-2"/>
    </source>
</evidence>
<evidence type="ECO:0000256" key="10">
    <source>
        <dbReference type="SAM" id="MobiDB-lite"/>
    </source>
</evidence>
<feature type="active site" evidence="6">
    <location>
        <position position="505"/>
    </location>
</feature>
<keyword evidence="11" id="KW-1133">Transmembrane helix</keyword>
<dbReference type="InterPro" id="IPR036026">
    <property type="entry name" value="Seven-hairpin_glycosidases"/>
</dbReference>
<comment type="cofactor">
    <cofactor evidence="1 7">
        <name>Ca(2+)</name>
        <dbReference type="ChEBI" id="CHEBI:29108"/>
    </cofactor>
</comment>
<name>A0A6A6VPX0_9PLEO</name>
<evidence type="ECO:0000256" key="4">
    <source>
        <dbReference type="ARBA" id="ARBA00022801"/>
    </source>
</evidence>
<feature type="active site" evidence="6">
    <location>
        <position position="803"/>
    </location>
</feature>